<evidence type="ECO:0000256" key="5">
    <source>
        <dbReference type="ARBA" id="ARBA00023136"/>
    </source>
</evidence>
<dbReference type="PANTHER" id="PTHR11660:SF57">
    <property type="entry name" value="SOLUTE CARRIER FAMILY 40 MEMBER"/>
    <property type="match status" value="1"/>
</dbReference>
<keyword evidence="3 7" id="KW-0812">Transmembrane</keyword>
<feature type="compositionally biased region" description="Basic and acidic residues" evidence="6">
    <location>
        <begin position="44"/>
        <end position="53"/>
    </location>
</feature>
<evidence type="ECO:0000256" key="4">
    <source>
        <dbReference type="ARBA" id="ARBA00022989"/>
    </source>
</evidence>
<feature type="compositionally biased region" description="Acidic residues" evidence="6">
    <location>
        <begin position="929"/>
        <end position="941"/>
    </location>
</feature>
<feature type="region of interest" description="Disordered" evidence="6">
    <location>
        <begin position="1133"/>
        <end position="1168"/>
    </location>
</feature>
<feature type="compositionally biased region" description="Low complexity" evidence="6">
    <location>
        <begin position="977"/>
        <end position="989"/>
    </location>
</feature>
<name>A0A5M9JHG6_MONFR</name>
<dbReference type="EMBL" id="VICG01000011">
    <property type="protein sequence ID" value="KAA8567399.1"/>
    <property type="molecule type" value="Genomic_DNA"/>
</dbReference>
<sequence>MEPMDTKHHRSASGPPLVDAEAGNDGKGTGGVPIIRDESESEASDNRSMRGDEGGAWIRLSNEHEREGTRAEINLGMDTNDGTPDRGVEVEMEIEMEKAQAWNLYLTHSLSTWNGRSYEFAAIVLTANVWPDTLVAASVRGVVKTLASICFSSTVGRWVDKSPDRLRTLLTTITVNRISVICASILWFWVVEAKNGGDGVPSPKLVADEASLGDAMKIAMFVLILGFGILEGLSASGNMLSMERDWVVAAAAPEGRSYDLTHLNAAMRRIDLSCKLLAPILISVLISALGIKTGVVIVGGMSAGSWGVEIWSARRVWRSNARLQRRRPIRVDDHVTSNIVEVRSLMGKISQGFQSYKEDFKSYFSSKVWIPSVSLSLLHLSALSYGATFITFLLNAGFSLDLITLARATGSVVEISSTLVTPFGVRHLSKARGHGLYDPLRGPNGSSEALLQRGGEINESGRVTTGLERLGLWGLSWQLINIVPVTIILWTLSSTVPSNPLPNLLARIIPPTNSILLPLLLFTTLSFSRLGLWIFDLTTQQLTQTLVASSHRSSFTGCEYSLVAFFELGNNVMAMIWSRPEQFKWVALKPPDTVHAGQNLGASSKHSTKDTRDSVAAIHLELTKRFYDQPWQILKVRDQNRDFPSKNVFRLFQNQLYQHQNRPTTRHAEYLFSRVNKGLLTPDCYTTPLPSPLPSPLSESLPSSSFSSGLSLEYKRGQNMFLPRITDSDTDTGTSTEISKPSPYAWKKLQKSCKKVLDNINTHINAPTYTNLNPSLNISKCDERITGQENGNRPLTHPGLEDGVGYGYDKEDERMRRVRISKEVEVEGVVNVCFHEAREIRGREGVDGQEVVNKYKVKNRLEEINTEMSREVLVNNFAYMEMRPKGRVCVESCNEFVSGSVGMVDQREEDGRGGGDDDCGSRYARSELDFEDSTYGGEDEYGDRSGGEATGYETERSVFARLEKTEMDTNPNSNASITTTTNQPPNNINSLQPTSSIPYLPPLPHPPQINHPSPSSPTTPPSPISQALIHIPRPATPTLNQSPSHISLSLSLTSSIMDSAYLRSSEIQDHLLGYSIESLGYSFPSPDDTTFASGHETEGDIPRVEWGIEVGVDRSGEEDIDGILNYTNYDAEGRRRGRGRGVGEEKGKPQGSRIERENEDESTEEQEPAIQFRLSPCTFPGTGLYLYEPISTPKHTSGPSIIAKPPQDQTEYPAASECRSQSQVQSPHSNVKHDIIATNNHNAQYESRIEKPSLSRSDCASPDVQEHEGDVFLGKEKESRGIMMHFSRSPTGLEGVDGRDVLGAR</sequence>
<feature type="compositionally biased region" description="Basic and acidic residues" evidence="6">
    <location>
        <begin position="953"/>
        <end position="967"/>
    </location>
</feature>
<feature type="transmembrane region" description="Helical" evidence="7">
    <location>
        <begin position="368"/>
        <end position="394"/>
    </location>
</feature>
<evidence type="ECO:0000256" key="2">
    <source>
        <dbReference type="ARBA" id="ARBA00022448"/>
    </source>
</evidence>
<evidence type="ECO:0008006" key="10">
    <source>
        <dbReference type="Google" id="ProtNLM"/>
    </source>
</evidence>
<organism evidence="8 9">
    <name type="scientific">Monilinia fructicola</name>
    <name type="common">Brown rot fungus</name>
    <name type="synonym">Ciboria fructicola</name>
    <dbReference type="NCBI Taxonomy" id="38448"/>
    <lineage>
        <taxon>Eukaryota</taxon>
        <taxon>Fungi</taxon>
        <taxon>Dikarya</taxon>
        <taxon>Ascomycota</taxon>
        <taxon>Pezizomycotina</taxon>
        <taxon>Leotiomycetes</taxon>
        <taxon>Helotiales</taxon>
        <taxon>Sclerotiniaceae</taxon>
        <taxon>Monilinia</taxon>
    </lineage>
</organism>
<dbReference type="GO" id="GO:0005381">
    <property type="term" value="F:iron ion transmembrane transporter activity"/>
    <property type="evidence" value="ECO:0007669"/>
    <property type="project" value="InterPro"/>
</dbReference>
<accession>A0A5M9JHG6</accession>
<feature type="transmembrane region" description="Helical" evidence="7">
    <location>
        <begin position="210"/>
        <end position="230"/>
    </location>
</feature>
<dbReference type="InterPro" id="IPR009716">
    <property type="entry name" value="Ferroportin-1"/>
</dbReference>
<comment type="caution">
    <text evidence="8">The sequence shown here is derived from an EMBL/GenBank/DDBJ whole genome shotgun (WGS) entry which is preliminary data.</text>
</comment>
<evidence type="ECO:0000256" key="6">
    <source>
        <dbReference type="SAM" id="MobiDB-lite"/>
    </source>
</evidence>
<comment type="subcellular location">
    <subcellularLocation>
        <location evidence="1">Membrane</location>
        <topology evidence="1">Multi-pass membrane protein</topology>
    </subcellularLocation>
</comment>
<keyword evidence="9" id="KW-1185">Reference proteome</keyword>
<evidence type="ECO:0000313" key="8">
    <source>
        <dbReference type="EMBL" id="KAA8567399.1"/>
    </source>
</evidence>
<evidence type="ECO:0000313" key="9">
    <source>
        <dbReference type="Proteomes" id="UP000322873"/>
    </source>
</evidence>
<evidence type="ECO:0000256" key="3">
    <source>
        <dbReference type="ARBA" id="ARBA00022692"/>
    </source>
</evidence>
<feature type="transmembrane region" description="Helical" evidence="7">
    <location>
        <begin position="470"/>
        <end position="493"/>
    </location>
</feature>
<dbReference type="VEuPathDB" id="FungiDB:MFRU_040g00680"/>
<dbReference type="PANTHER" id="PTHR11660">
    <property type="entry name" value="SOLUTE CARRIER FAMILY 40 MEMBER"/>
    <property type="match status" value="1"/>
</dbReference>
<feature type="region of interest" description="Disordered" evidence="6">
    <location>
        <begin position="1"/>
        <end position="63"/>
    </location>
</feature>
<feature type="transmembrane region" description="Helical" evidence="7">
    <location>
        <begin position="272"/>
        <end position="291"/>
    </location>
</feature>
<evidence type="ECO:0000256" key="7">
    <source>
        <dbReference type="SAM" id="Phobius"/>
    </source>
</evidence>
<keyword evidence="5 7" id="KW-0472">Membrane</keyword>
<gene>
    <name evidence="8" type="ORF">EYC84_010418</name>
</gene>
<keyword evidence="2" id="KW-0813">Transport</keyword>
<proteinExistence type="predicted"/>
<dbReference type="GO" id="GO:0016020">
    <property type="term" value="C:membrane"/>
    <property type="evidence" value="ECO:0007669"/>
    <property type="project" value="UniProtKB-SubCell"/>
</dbReference>
<reference evidence="8 9" key="1">
    <citation type="submission" date="2019-06" db="EMBL/GenBank/DDBJ databases">
        <title>Genome Sequence of the Brown Rot Fungal Pathogen Monilinia fructicola.</title>
        <authorList>
            <person name="De Miccolis Angelini R.M."/>
            <person name="Landi L."/>
            <person name="Abate D."/>
            <person name="Pollastro S."/>
            <person name="Romanazzi G."/>
            <person name="Faretra F."/>
        </authorList>
    </citation>
    <scope>NUCLEOTIDE SEQUENCE [LARGE SCALE GENOMIC DNA]</scope>
    <source>
        <strain evidence="8 9">Mfrc123</strain>
    </source>
</reference>
<dbReference type="VEuPathDB" id="FungiDB:MFRU_040g00690"/>
<feature type="compositionally biased region" description="Basic and acidic residues" evidence="6">
    <location>
        <begin position="1141"/>
        <end position="1156"/>
    </location>
</feature>
<keyword evidence="4 7" id="KW-1133">Transmembrane helix</keyword>
<feature type="region of interest" description="Disordered" evidence="6">
    <location>
        <begin position="904"/>
        <end position="1026"/>
    </location>
</feature>
<dbReference type="Pfam" id="PF06963">
    <property type="entry name" value="FPN1"/>
    <property type="match status" value="2"/>
</dbReference>
<feature type="compositionally biased region" description="Basic and acidic residues" evidence="6">
    <location>
        <begin position="905"/>
        <end position="915"/>
    </location>
</feature>
<feature type="compositionally biased region" description="Pro residues" evidence="6">
    <location>
        <begin position="999"/>
        <end position="1023"/>
    </location>
</feature>
<feature type="compositionally biased region" description="Acidic residues" evidence="6">
    <location>
        <begin position="1157"/>
        <end position="1167"/>
    </location>
</feature>
<dbReference type="Proteomes" id="UP000322873">
    <property type="component" value="Unassembled WGS sequence"/>
</dbReference>
<evidence type="ECO:0000256" key="1">
    <source>
        <dbReference type="ARBA" id="ARBA00004141"/>
    </source>
</evidence>
<feature type="region of interest" description="Disordered" evidence="6">
    <location>
        <begin position="788"/>
        <end position="807"/>
    </location>
</feature>
<feature type="transmembrane region" description="Helical" evidence="7">
    <location>
        <begin position="169"/>
        <end position="190"/>
    </location>
</feature>
<protein>
    <recommendedName>
        <fullName evidence="10">Solute carrier family 40 protein</fullName>
    </recommendedName>
</protein>